<proteinExistence type="inferred from homology"/>
<dbReference type="AlphaFoldDB" id="F3YWB5"/>
<keyword evidence="15" id="KW-1185">Reference proteome</keyword>
<dbReference type="GO" id="GO:0045892">
    <property type="term" value="P:negative regulation of DNA-templated transcription"/>
    <property type="evidence" value="ECO:0007669"/>
    <property type="project" value="TreeGrafter"/>
</dbReference>
<evidence type="ECO:0000256" key="9">
    <source>
        <dbReference type="ARBA" id="ARBA00023015"/>
    </source>
</evidence>
<evidence type="ECO:0000256" key="10">
    <source>
        <dbReference type="ARBA" id="ARBA00023125"/>
    </source>
</evidence>
<comment type="cofactor">
    <cofactor evidence="13">
        <name>Mn(2+)</name>
        <dbReference type="ChEBI" id="CHEBI:29035"/>
    </cofactor>
    <cofactor evidence="13">
        <name>Fe(2+)</name>
        <dbReference type="ChEBI" id="CHEBI:29033"/>
    </cofactor>
    <text evidence="13">Binds 1 Mn(2+) or Fe(2+) ion per subunit.</text>
</comment>
<evidence type="ECO:0000256" key="3">
    <source>
        <dbReference type="ARBA" id="ARBA00011738"/>
    </source>
</evidence>
<comment type="similarity">
    <text evidence="2">Belongs to the Fur family.</text>
</comment>
<feature type="binding site" evidence="12">
    <location>
        <position position="102"/>
    </location>
    <ligand>
        <name>Zn(2+)</name>
        <dbReference type="ChEBI" id="CHEBI:29105"/>
    </ligand>
</feature>
<keyword evidence="10" id="KW-0238">DNA-binding</keyword>
<sequence length="153" mass="17760">MTSSTQENPLELFSEFLAEHGLRMTPQRRLILEVFLEHGGHLAAEELYDCVRQLDPSVGQATVYRTVKLLAESGLAKAVRFDEGVTRYEPKHGREHHDHLICVRCRRTEEILDERIEKLQEELARKLGFVLTGHKMDLYGICSKCRRKEQEKD</sequence>
<dbReference type="RefSeq" id="WP_014259039.1">
    <property type="nucleotide sequence ID" value="NC_016629.1"/>
</dbReference>
<dbReference type="InterPro" id="IPR043135">
    <property type="entry name" value="Fur_C"/>
</dbReference>
<accession>F3YWB5</accession>
<feature type="binding site" evidence="13">
    <location>
        <position position="96"/>
    </location>
    <ligand>
        <name>Fe cation</name>
        <dbReference type="ChEBI" id="CHEBI:24875"/>
    </ligand>
</feature>
<feature type="binding site" evidence="12">
    <location>
        <position position="142"/>
    </location>
    <ligand>
        <name>Zn(2+)</name>
        <dbReference type="ChEBI" id="CHEBI:29105"/>
    </ligand>
</feature>
<dbReference type="STRING" id="690850.Desaf_0870"/>
<dbReference type="InterPro" id="IPR036390">
    <property type="entry name" value="WH_DNA-bd_sf"/>
</dbReference>
<comment type="cofactor">
    <cofactor evidence="12">
        <name>Zn(2+)</name>
        <dbReference type="ChEBI" id="CHEBI:29105"/>
    </cofactor>
    <text evidence="12">Binds 1 zinc ion per subunit.</text>
</comment>
<dbReference type="PANTHER" id="PTHR33202:SF2">
    <property type="entry name" value="FERRIC UPTAKE REGULATION PROTEIN"/>
    <property type="match status" value="1"/>
</dbReference>
<dbReference type="EMBL" id="CP003221">
    <property type="protein sequence ID" value="EGJ49218.1"/>
    <property type="molecule type" value="Genomic_DNA"/>
</dbReference>
<dbReference type="SUPFAM" id="SSF46785">
    <property type="entry name" value="Winged helix' DNA-binding domain"/>
    <property type="match status" value="1"/>
</dbReference>
<feature type="binding site" evidence="13">
    <location>
        <position position="117"/>
    </location>
    <ligand>
        <name>Fe cation</name>
        <dbReference type="ChEBI" id="CHEBI:24875"/>
    </ligand>
</feature>
<dbReference type="GO" id="GO:0003700">
    <property type="term" value="F:DNA-binding transcription factor activity"/>
    <property type="evidence" value="ECO:0007669"/>
    <property type="project" value="InterPro"/>
</dbReference>
<evidence type="ECO:0000256" key="4">
    <source>
        <dbReference type="ARBA" id="ARBA00020910"/>
    </source>
</evidence>
<name>F3YWB5_DESAF</name>
<gene>
    <name evidence="14" type="ORF">Desaf_0870</name>
</gene>
<evidence type="ECO:0000256" key="12">
    <source>
        <dbReference type="PIRSR" id="PIRSR602481-1"/>
    </source>
</evidence>
<dbReference type="Pfam" id="PF01475">
    <property type="entry name" value="FUR"/>
    <property type="match status" value="1"/>
</dbReference>
<evidence type="ECO:0000256" key="8">
    <source>
        <dbReference type="ARBA" id="ARBA00022833"/>
    </source>
</evidence>
<organism evidence="14 15">
    <name type="scientific">Desulfocurvibacter africanus subsp. africanus str. Walvis Bay</name>
    <dbReference type="NCBI Taxonomy" id="690850"/>
    <lineage>
        <taxon>Bacteria</taxon>
        <taxon>Pseudomonadati</taxon>
        <taxon>Thermodesulfobacteriota</taxon>
        <taxon>Desulfovibrionia</taxon>
        <taxon>Desulfovibrionales</taxon>
        <taxon>Desulfovibrionaceae</taxon>
        <taxon>Desulfocurvibacter</taxon>
    </lineage>
</organism>
<dbReference type="eggNOG" id="COG0735">
    <property type="taxonomic scope" value="Bacteria"/>
</dbReference>
<dbReference type="GO" id="GO:0000976">
    <property type="term" value="F:transcription cis-regulatory region binding"/>
    <property type="evidence" value="ECO:0007669"/>
    <property type="project" value="TreeGrafter"/>
</dbReference>
<dbReference type="Proteomes" id="UP000007844">
    <property type="component" value="Chromosome"/>
</dbReference>
<feature type="binding site" evidence="12">
    <location>
        <position position="105"/>
    </location>
    <ligand>
        <name>Zn(2+)</name>
        <dbReference type="ChEBI" id="CHEBI:29105"/>
    </ligand>
</feature>
<keyword evidence="13" id="KW-0408">Iron</keyword>
<feature type="binding site" evidence="13">
    <location>
        <position position="98"/>
    </location>
    <ligand>
        <name>Fe cation</name>
        <dbReference type="ChEBI" id="CHEBI:24875"/>
    </ligand>
</feature>
<dbReference type="GO" id="GO:0005829">
    <property type="term" value="C:cytosol"/>
    <property type="evidence" value="ECO:0007669"/>
    <property type="project" value="TreeGrafter"/>
</dbReference>
<keyword evidence="6" id="KW-0678">Repressor</keyword>
<keyword evidence="5" id="KW-0963">Cytoplasm</keyword>
<dbReference type="PANTHER" id="PTHR33202">
    <property type="entry name" value="ZINC UPTAKE REGULATION PROTEIN"/>
    <property type="match status" value="1"/>
</dbReference>
<dbReference type="InterPro" id="IPR002481">
    <property type="entry name" value="FUR"/>
</dbReference>
<protein>
    <recommendedName>
        <fullName evidence="4">Ferric uptake regulation protein</fullName>
    </recommendedName>
</protein>
<evidence type="ECO:0000256" key="5">
    <source>
        <dbReference type="ARBA" id="ARBA00022490"/>
    </source>
</evidence>
<evidence type="ECO:0000256" key="7">
    <source>
        <dbReference type="ARBA" id="ARBA00022723"/>
    </source>
</evidence>
<reference evidence="14 15" key="1">
    <citation type="journal article" date="2011" name="J. Bacteriol.">
        <title>Genome sequence of the mercury-methylating and pleomorphic Desulfovibrio africanus Strain Walvis Bay.</title>
        <authorList>
            <person name="Brown S.D."/>
            <person name="Wall J.D."/>
            <person name="Kucken A.M."/>
            <person name="Gilmour C.C."/>
            <person name="Podar M."/>
            <person name="Brandt C.C."/>
            <person name="Teshima H."/>
            <person name="Detter J.C."/>
            <person name="Han C.S."/>
            <person name="Land M.L."/>
            <person name="Lucas S."/>
            <person name="Han J."/>
            <person name="Pennacchio L."/>
            <person name="Nolan M."/>
            <person name="Pitluck S."/>
            <person name="Woyke T."/>
            <person name="Goodwin L."/>
            <person name="Palumbo A.V."/>
            <person name="Elias D.A."/>
        </authorList>
    </citation>
    <scope>NUCLEOTIDE SEQUENCE [LARGE SCALE GENOMIC DNA]</scope>
    <source>
        <strain evidence="14 15">Walvis Bay</strain>
    </source>
</reference>
<keyword evidence="9" id="KW-0805">Transcription regulation</keyword>
<dbReference type="Gene3D" id="1.10.10.10">
    <property type="entry name" value="Winged helix-like DNA-binding domain superfamily/Winged helix DNA-binding domain"/>
    <property type="match status" value="1"/>
</dbReference>
<dbReference type="GO" id="GO:1900376">
    <property type="term" value="P:regulation of secondary metabolite biosynthetic process"/>
    <property type="evidence" value="ECO:0007669"/>
    <property type="project" value="TreeGrafter"/>
</dbReference>
<evidence type="ECO:0000313" key="14">
    <source>
        <dbReference type="EMBL" id="EGJ49218.1"/>
    </source>
</evidence>
<feature type="binding site" evidence="12">
    <location>
        <position position="145"/>
    </location>
    <ligand>
        <name>Zn(2+)</name>
        <dbReference type="ChEBI" id="CHEBI:29105"/>
    </ligand>
</feature>
<evidence type="ECO:0000256" key="6">
    <source>
        <dbReference type="ARBA" id="ARBA00022491"/>
    </source>
</evidence>
<comment type="subunit">
    <text evidence="3">Homodimer.</text>
</comment>
<dbReference type="KEGG" id="daf:Desaf_0870"/>
<keyword evidence="8 12" id="KW-0862">Zinc</keyword>
<dbReference type="InterPro" id="IPR036388">
    <property type="entry name" value="WH-like_DNA-bd_sf"/>
</dbReference>
<evidence type="ECO:0000313" key="15">
    <source>
        <dbReference type="Proteomes" id="UP000007844"/>
    </source>
</evidence>
<dbReference type="HOGENOM" id="CLU_096072_3_2_7"/>
<dbReference type="CDD" id="cd07153">
    <property type="entry name" value="Fur_like"/>
    <property type="match status" value="1"/>
</dbReference>
<evidence type="ECO:0000256" key="13">
    <source>
        <dbReference type="PIRSR" id="PIRSR602481-2"/>
    </source>
</evidence>
<evidence type="ECO:0000256" key="1">
    <source>
        <dbReference type="ARBA" id="ARBA00004496"/>
    </source>
</evidence>
<comment type="subcellular location">
    <subcellularLocation>
        <location evidence="1">Cytoplasm</location>
    </subcellularLocation>
</comment>
<dbReference type="GO" id="GO:0008270">
    <property type="term" value="F:zinc ion binding"/>
    <property type="evidence" value="ECO:0007669"/>
    <property type="project" value="TreeGrafter"/>
</dbReference>
<keyword evidence="11" id="KW-0804">Transcription</keyword>
<keyword evidence="7 12" id="KW-0479">Metal-binding</keyword>
<evidence type="ECO:0000256" key="2">
    <source>
        <dbReference type="ARBA" id="ARBA00007957"/>
    </source>
</evidence>
<evidence type="ECO:0000256" key="11">
    <source>
        <dbReference type="ARBA" id="ARBA00023163"/>
    </source>
</evidence>
<feature type="binding site" evidence="13">
    <location>
        <position position="134"/>
    </location>
    <ligand>
        <name>Fe cation</name>
        <dbReference type="ChEBI" id="CHEBI:24875"/>
    </ligand>
</feature>
<dbReference type="Gene3D" id="3.30.1490.190">
    <property type="match status" value="1"/>
</dbReference>